<dbReference type="OrthoDB" id="2015405at2759"/>
<evidence type="ECO:0000256" key="1">
    <source>
        <dbReference type="ARBA" id="ARBA00023002"/>
    </source>
</evidence>
<dbReference type="InterPro" id="IPR002563">
    <property type="entry name" value="Flavin_Rdtase-like_dom"/>
</dbReference>
<evidence type="ECO:0000313" key="5">
    <source>
        <dbReference type="Proteomes" id="UP000639643"/>
    </source>
</evidence>
<name>A0A8H6NWZ6_9PEZI</name>
<dbReference type="Proteomes" id="UP000639643">
    <property type="component" value="Unassembled WGS sequence"/>
</dbReference>
<reference evidence="4" key="1">
    <citation type="journal article" date="2020" name="Phytopathology">
        <title>Genome Sequence Resources of Colletotrichum truncatum, C. plurivorum, C. musicola, and C. sojae: Four Species Pathogenic to Soybean (Glycine max).</title>
        <authorList>
            <person name="Rogerio F."/>
            <person name="Boufleur T.R."/>
            <person name="Ciampi-Guillardi M."/>
            <person name="Sukno S.A."/>
            <person name="Thon M.R."/>
            <person name="Massola Junior N.S."/>
            <person name="Baroncelli R."/>
        </authorList>
    </citation>
    <scope>NUCLEOTIDE SEQUENCE</scope>
    <source>
        <strain evidence="4">LFN0074</strain>
    </source>
</reference>
<evidence type="ECO:0000256" key="2">
    <source>
        <dbReference type="SAM" id="MobiDB-lite"/>
    </source>
</evidence>
<feature type="region of interest" description="Disordered" evidence="2">
    <location>
        <begin position="50"/>
        <end position="82"/>
    </location>
</feature>
<comment type="caution">
    <text evidence="4">The sequence shown here is derived from an EMBL/GenBank/DDBJ whole genome shotgun (WGS) entry which is preliminary data.</text>
</comment>
<gene>
    <name evidence="4" type="ORF">CMUS01_01522</name>
</gene>
<keyword evidence="5" id="KW-1185">Reference proteome</keyword>
<dbReference type="Gene3D" id="2.30.110.10">
    <property type="entry name" value="Electron Transport, Fmn-binding Protein, Chain A"/>
    <property type="match status" value="1"/>
</dbReference>
<dbReference type="InterPro" id="IPR050268">
    <property type="entry name" value="NADH-dep_flavin_reductase"/>
</dbReference>
<protein>
    <submittedName>
        <fullName evidence="4">Flavin reductase like domain-containing protein</fullName>
    </submittedName>
</protein>
<dbReference type="Pfam" id="PF01613">
    <property type="entry name" value="Flavin_Reduct"/>
    <property type="match status" value="1"/>
</dbReference>
<dbReference type="GO" id="GO:0010181">
    <property type="term" value="F:FMN binding"/>
    <property type="evidence" value="ECO:0007669"/>
    <property type="project" value="InterPro"/>
</dbReference>
<keyword evidence="1" id="KW-0560">Oxidoreductase</keyword>
<feature type="domain" description="Flavin reductase like" evidence="3">
    <location>
        <begin position="93"/>
        <end position="252"/>
    </location>
</feature>
<dbReference type="GO" id="GO:0042602">
    <property type="term" value="F:riboflavin reductase (NADPH) activity"/>
    <property type="evidence" value="ECO:0007669"/>
    <property type="project" value="TreeGrafter"/>
</dbReference>
<evidence type="ECO:0000313" key="4">
    <source>
        <dbReference type="EMBL" id="KAF6844023.1"/>
    </source>
</evidence>
<dbReference type="SMART" id="SM00903">
    <property type="entry name" value="Flavin_Reduct"/>
    <property type="match status" value="1"/>
</dbReference>
<sequence>MSGARVLANALRRGGRARVGGEGAWTGVASRQYYTPCFPSCRCLRKARSNVDAPRRIHTTPSRRSRFRAGPPQSPTAEVDTKGELPEQLRGVMRRLAHSVVVCTAADREGRPRGMTMSSFVSLSMDPVPLVTFNVRTPSRTLQAIQDEEGRFNVHVLAEGPEGARVAEWFTRGNTGAEVFGALPEGIEVVEEDGEAPVLEGRGVLFVLKCQVLGEGLVRVRDHVVVVGEVKEVVKGDGEGFGLVYADRQYRTLGEVLVKEEGR</sequence>
<dbReference type="EMBL" id="WIGM01000026">
    <property type="protein sequence ID" value="KAF6844023.1"/>
    <property type="molecule type" value="Genomic_DNA"/>
</dbReference>
<feature type="compositionally biased region" description="Basic residues" evidence="2">
    <location>
        <begin position="56"/>
        <end position="67"/>
    </location>
</feature>
<accession>A0A8H6NWZ6</accession>
<dbReference type="AlphaFoldDB" id="A0A8H6NWZ6"/>
<dbReference type="SUPFAM" id="SSF50475">
    <property type="entry name" value="FMN-binding split barrel"/>
    <property type="match status" value="1"/>
</dbReference>
<proteinExistence type="predicted"/>
<organism evidence="4 5">
    <name type="scientific">Colletotrichum musicola</name>
    <dbReference type="NCBI Taxonomy" id="2175873"/>
    <lineage>
        <taxon>Eukaryota</taxon>
        <taxon>Fungi</taxon>
        <taxon>Dikarya</taxon>
        <taxon>Ascomycota</taxon>
        <taxon>Pezizomycotina</taxon>
        <taxon>Sordariomycetes</taxon>
        <taxon>Hypocreomycetidae</taxon>
        <taxon>Glomerellales</taxon>
        <taxon>Glomerellaceae</taxon>
        <taxon>Colletotrichum</taxon>
        <taxon>Colletotrichum orchidearum species complex</taxon>
    </lineage>
</organism>
<evidence type="ECO:0000259" key="3">
    <source>
        <dbReference type="SMART" id="SM00903"/>
    </source>
</evidence>
<dbReference type="PANTHER" id="PTHR30466">
    <property type="entry name" value="FLAVIN REDUCTASE"/>
    <property type="match status" value="1"/>
</dbReference>
<dbReference type="PANTHER" id="PTHR30466:SF1">
    <property type="entry name" value="FMN REDUCTASE (NADH) RUTF"/>
    <property type="match status" value="1"/>
</dbReference>
<dbReference type="InterPro" id="IPR012349">
    <property type="entry name" value="Split_barrel_FMN-bd"/>
</dbReference>